<dbReference type="AlphaFoldDB" id="A0A9N8DRN7"/>
<feature type="compositionally biased region" description="Low complexity" evidence="1">
    <location>
        <begin position="115"/>
        <end position="135"/>
    </location>
</feature>
<feature type="compositionally biased region" description="Basic and acidic residues" evidence="1">
    <location>
        <begin position="252"/>
        <end position="263"/>
    </location>
</feature>
<feature type="region of interest" description="Disordered" evidence="1">
    <location>
        <begin position="29"/>
        <end position="53"/>
    </location>
</feature>
<organism evidence="2 3">
    <name type="scientific">Seminavis robusta</name>
    <dbReference type="NCBI Taxonomy" id="568900"/>
    <lineage>
        <taxon>Eukaryota</taxon>
        <taxon>Sar</taxon>
        <taxon>Stramenopiles</taxon>
        <taxon>Ochrophyta</taxon>
        <taxon>Bacillariophyta</taxon>
        <taxon>Bacillariophyceae</taxon>
        <taxon>Bacillariophycidae</taxon>
        <taxon>Naviculales</taxon>
        <taxon>Naviculaceae</taxon>
        <taxon>Seminavis</taxon>
    </lineage>
</organism>
<sequence>MMMTASLQTNNFAQRCNMMNLHVQVIPEEPHSTNSSTHTKKMHKSGSRASIDNLVLRRIQSEALHKWNRPQQQQQQEPQKNAVWSSSTASTKSRAASDPMPKPLRRKESSRGRRGTASGRSSARTTTCTTTITSDSSKDQPLLKNRGSRPCPTKKAPVPYKDILQDDCELLTPSSGSGSRPRPTKKIPFKDILQDEDCCELLVDIVRSRSAASLSPSKHAARWTSSSDDDDKSPVAPRPSRKSRSKRMPRKIASEDCTTERSAVKRSSPKRVRKLSSSSCH</sequence>
<protein>
    <submittedName>
        <fullName evidence="2">Uncharacterized protein</fullName>
    </submittedName>
</protein>
<feature type="compositionally biased region" description="Basic residues" evidence="1">
    <location>
        <begin position="239"/>
        <end position="250"/>
    </location>
</feature>
<feature type="region of interest" description="Disordered" evidence="1">
    <location>
        <begin position="210"/>
        <end position="281"/>
    </location>
</feature>
<feature type="region of interest" description="Disordered" evidence="1">
    <location>
        <begin position="169"/>
        <end position="188"/>
    </location>
</feature>
<dbReference type="Proteomes" id="UP001153069">
    <property type="component" value="Unassembled WGS sequence"/>
</dbReference>
<keyword evidence="3" id="KW-1185">Reference proteome</keyword>
<reference evidence="2" key="1">
    <citation type="submission" date="2020-06" db="EMBL/GenBank/DDBJ databases">
        <authorList>
            <consortium name="Plant Systems Biology data submission"/>
        </authorList>
    </citation>
    <scope>NUCLEOTIDE SEQUENCE</scope>
    <source>
        <strain evidence="2">D6</strain>
    </source>
</reference>
<dbReference type="EMBL" id="CAICTM010000302">
    <property type="protein sequence ID" value="CAB9507369.1"/>
    <property type="molecule type" value="Genomic_DNA"/>
</dbReference>
<comment type="caution">
    <text evidence="2">The sequence shown here is derived from an EMBL/GenBank/DDBJ whole genome shotgun (WGS) entry which is preliminary data.</text>
</comment>
<gene>
    <name evidence="2" type="ORF">SEMRO_303_G112420.1</name>
</gene>
<evidence type="ECO:0000256" key="1">
    <source>
        <dbReference type="SAM" id="MobiDB-lite"/>
    </source>
</evidence>
<evidence type="ECO:0000313" key="3">
    <source>
        <dbReference type="Proteomes" id="UP001153069"/>
    </source>
</evidence>
<name>A0A9N8DRN7_9STRA</name>
<feature type="compositionally biased region" description="Low complexity" evidence="1">
    <location>
        <begin position="70"/>
        <end position="97"/>
    </location>
</feature>
<feature type="region of interest" description="Disordered" evidence="1">
    <location>
        <begin position="66"/>
        <end position="159"/>
    </location>
</feature>
<proteinExistence type="predicted"/>
<evidence type="ECO:0000313" key="2">
    <source>
        <dbReference type="EMBL" id="CAB9507369.1"/>
    </source>
</evidence>
<accession>A0A9N8DRN7</accession>